<dbReference type="Gene3D" id="3.30.420.10">
    <property type="entry name" value="Ribonuclease H-like superfamily/Ribonuclease H"/>
    <property type="match status" value="1"/>
</dbReference>
<dbReference type="GO" id="GO:0005829">
    <property type="term" value="C:cytosol"/>
    <property type="evidence" value="ECO:0007669"/>
    <property type="project" value="TreeGrafter"/>
</dbReference>
<dbReference type="SUPFAM" id="SSF46689">
    <property type="entry name" value="Homeodomain-like"/>
    <property type="match status" value="1"/>
</dbReference>
<dbReference type="SUPFAM" id="SSF53098">
    <property type="entry name" value="Ribonuclease H-like"/>
    <property type="match status" value="1"/>
</dbReference>
<name>A0A707YYT6_SALTM</name>
<dbReference type="GO" id="GO:0015074">
    <property type="term" value="P:DNA integration"/>
    <property type="evidence" value="ECO:0007669"/>
    <property type="project" value="InterPro"/>
</dbReference>
<dbReference type="Pfam" id="PF13936">
    <property type="entry name" value="HTH_38"/>
    <property type="match status" value="1"/>
</dbReference>
<dbReference type="InterPro" id="IPR012337">
    <property type="entry name" value="RNaseH-like_sf"/>
</dbReference>
<dbReference type="PROSITE" id="PS50994">
    <property type="entry name" value="INTEGRASE"/>
    <property type="match status" value="1"/>
</dbReference>
<evidence type="ECO:0000313" key="4">
    <source>
        <dbReference type="EMBL" id="HAD0266643.1"/>
    </source>
</evidence>
<dbReference type="EMBL" id="DAANKO010000075">
    <property type="protein sequence ID" value="HAD0266643.1"/>
    <property type="molecule type" value="Genomic_DNA"/>
</dbReference>
<evidence type="ECO:0000256" key="1">
    <source>
        <dbReference type="ARBA" id="ARBA00023172"/>
    </source>
</evidence>
<dbReference type="AlphaFoldDB" id="A0A707YYT6"/>
<sequence length="278" mass="32468">MRSNMRRYSQLTSEQRYQIFALHKVENTLTKIAEIIGVHKSTISRELRRNRGAKDYLPEQAHSFALERRKGKVVKRLTQAHWHIIEDYLRQDWSPEQISGRLRTDLSLEVSHERIYQYIYENKANGGTLYKHLRCQKIRRKRYGSYSKRGQILNRVSIEERPAIVEEKTRYGDFEVDTVIGKNHKEALVTLVDRSTKYMLIKKVANKSAEAVKNAIIELLLPYKGALHTITADNGKEFAYHEDIAKALGIEFFFAHSYASWERQGESVNKLLNQSQLS</sequence>
<dbReference type="EMBL" id="DAANLA010000084">
    <property type="protein sequence ID" value="HAD0323794.1"/>
    <property type="molecule type" value="Genomic_DNA"/>
</dbReference>
<dbReference type="InterPro" id="IPR053392">
    <property type="entry name" value="Transposase_IS30-like"/>
</dbReference>
<dbReference type="NCBIfam" id="NF033563">
    <property type="entry name" value="transpos_IS30"/>
    <property type="match status" value="1"/>
</dbReference>
<dbReference type="PANTHER" id="PTHR10948:SF23">
    <property type="entry name" value="TRANSPOSASE INSI FOR INSERTION SEQUENCE ELEMENT IS30A-RELATED"/>
    <property type="match status" value="1"/>
</dbReference>
<accession>A0A707YYT6</accession>
<dbReference type="GO" id="GO:0004803">
    <property type="term" value="F:transposase activity"/>
    <property type="evidence" value="ECO:0007669"/>
    <property type="project" value="TreeGrafter"/>
</dbReference>
<dbReference type="InterPro" id="IPR051917">
    <property type="entry name" value="Transposase-Integrase"/>
</dbReference>
<reference evidence="4" key="1">
    <citation type="journal article" date="2018" name="Genome Biol.">
        <title>SKESA: strategic k-mer extension for scrupulous assemblies.</title>
        <authorList>
            <person name="Souvorov A."/>
            <person name="Agarwala R."/>
            <person name="Lipman D.J."/>
        </authorList>
    </citation>
    <scope>NUCLEOTIDE SEQUENCE</scope>
    <source>
        <strain evidence="4">Tha12</strain>
        <strain evidence="6">Tha14</strain>
        <strain evidence="3">Tha16</strain>
        <strain evidence="5">Tha2</strain>
    </source>
</reference>
<dbReference type="PANTHER" id="PTHR10948">
    <property type="entry name" value="TRANSPOSASE"/>
    <property type="match status" value="1"/>
</dbReference>
<comment type="caution">
    <text evidence="4">The sequence shown here is derived from an EMBL/GenBank/DDBJ whole genome shotgun (WGS) entry which is preliminary data.</text>
</comment>
<evidence type="ECO:0000259" key="2">
    <source>
        <dbReference type="PROSITE" id="PS50994"/>
    </source>
</evidence>
<organism evidence="4">
    <name type="scientific">Salmonella typhimurium</name>
    <dbReference type="NCBI Taxonomy" id="90371"/>
    <lineage>
        <taxon>Bacteria</taxon>
        <taxon>Pseudomonadati</taxon>
        <taxon>Pseudomonadota</taxon>
        <taxon>Gammaproteobacteria</taxon>
        <taxon>Enterobacterales</taxon>
        <taxon>Enterobacteriaceae</taxon>
        <taxon>Salmonella</taxon>
    </lineage>
</organism>
<dbReference type="EMBL" id="DAANKK010000075">
    <property type="protein sequence ID" value="HAD0247802.1"/>
    <property type="molecule type" value="Genomic_DNA"/>
</dbReference>
<proteinExistence type="predicted"/>
<dbReference type="GO" id="GO:0006310">
    <property type="term" value="P:DNA recombination"/>
    <property type="evidence" value="ECO:0007669"/>
    <property type="project" value="UniProtKB-KW"/>
</dbReference>
<dbReference type="InterPro" id="IPR009057">
    <property type="entry name" value="Homeodomain-like_sf"/>
</dbReference>
<protein>
    <submittedName>
        <fullName evidence="4">IS30 family transposase</fullName>
    </submittedName>
</protein>
<gene>
    <name evidence="4" type="ORF">G0L93_24515</name>
    <name evidence="6" type="ORF">G0L98_24295</name>
    <name evidence="3" type="ORF">G0M00_24725</name>
    <name evidence="5" type="ORF">G0M36_24435</name>
</gene>
<dbReference type="InterPro" id="IPR025246">
    <property type="entry name" value="IS30-like_HTH"/>
</dbReference>
<dbReference type="InterPro" id="IPR036397">
    <property type="entry name" value="RNaseH_sf"/>
</dbReference>
<evidence type="ECO:0000313" key="6">
    <source>
        <dbReference type="EMBL" id="HAD0946301.1"/>
    </source>
</evidence>
<keyword evidence="1" id="KW-0233">DNA recombination</keyword>
<dbReference type="InterPro" id="IPR001584">
    <property type="entry name" value="Integrase_cat-core"/>
</dbReference>
<reference evidence="4" key="2">
    <citation type="submission" date="2019-08" db="EMBL/GenBank/DDBJ databases">
        <authorList>
            <consortium name="NCBI Pathogen Detection Project"/>
        </authorList>
    </citation>
    <scope>NUCLEOTIDE SEQUENCE</scope>
    <source>
        <strain evidence="4">Tha12</strain>
        <strain evidence="6">Tha14</strain>
        <strain evidence="3">Tha16</strain>
        <strain evidence="5">Tha2</strain>
    </source>
</reference>
<evidence type="ECO:0000313" key="5">
    <source>
        <dbReference type="EMBL" id="HAD0323794.1"/>
    </source>
</evidence>
<feature type="domain" description="Integrase catalytic" evidence="2">
    <location>
        <begin position="158"/>
        <end position="278"/>
    </location>
</feature>
<evidence type="ECO:0000313" key="3">
    <source>
        <dbReference type="EMBL" id="HAD0247802.1"/>
    </source>
</evidence>
<dbReference type="GO" id="GO:0003676">
    <property type="term" value="F:nucleic acid binding"/>
    <property type="evidence" value="ECO:0007669"/>
    <property type="project" value="InterPro"/>
</dbReference>
<dbReference type="EMBL" id="DAANQF010000076">
    <property type="protein sequence ID" value="HAD0946301.1"/>
    <property type="molecule type" value="Genomic_DNA"/>
</dbReference>
<dbReference type="GO" id="GO:0032196">
    <property type="term" value="P:transposition"/>
    <property type="evidence" value="ECO:0007669"/>
    <property type="project" value="TreeGrafter"/>
</dbReference>